<proteinExistence type="predicted"/>
<dbReference type="EMBL" id="JANBUH010000046">
    <property type="protein sequence ID" value="KAJ2755833.1"/>
    <property type="molecule type" value="Genomic_DNA"/>
</dbReference>
<evidence type="ECO:0000259" key="1">
    <source>
        <dbReference type="Pfam" id="PF14033"/>
    </source>
</evidence>
<dbReference type="PANTHER" id="PTHR33119">
    <property type="entry name" value="IFI3P"/>
    <property type="match status" value="1"/>
</dbReference>
<dbReference type="Pfam" id="PF14033">
    <property type="entry name" value="DUF4246"/>
    <property type="match status" value="1"/>
</dbReference>
<reference evidence="2" key="1">
    <citation type="submission" date="2022-07" db="EMBL/GenBank/DDBJ databases">
        <title>Phylogenomic reconstructions and comparative analyses of Kickxellomycotina fungi.</title>
        <authorList>
            <person name="Reynolds N.K."/>
            <person name="Stajich J.E."/>
            <person name="Barry K."/>
            <person name="Grigoriev I.V."/>
            <person name="Crous P."/>
            <person name="Smith M.E."/>
        </authorList>
    </citation>
    <scope>NUCLEOTIDE SEQUENCE</scope>
    <source>
        <strain evidence="2">BCRC 34297</strain>
    </source>
</reference>
<evidence type="ECO:0000313" key="3">
    <source>
        <dbReference type="Proteomes" id="UP001140011"/>
    </source>
</evidence>
<dbReference type="PANTHER" id="PTHR33119:SF1">
    <property type="entry name" value="FE2OG DIOXYGENASE DOMAIN-CONTAINING PROTEIN"/>
    <property type="match status" value="1"/>
</dbReference>
<sequence>MSVDERIRTIYRTGAMYREVLKELDTLSEQRIRRMSSAIRAKSGWLNKSQSAEICERWKAEAKAQNLTDLEVDYVFAELDYYASLHKADTNIMLSAVDGVWCSDSLVDDDTTKALKEYAAILENVPTRDKDWHPNSNDQVLNLIHPSLFPLIYKHSSVLSEPIVSPLAALEIKTFGSFPGTPLNWSRTLNPPPNKDESDEDYTKRLNLEHSLPVGDAQPNFYVPLPSVPYASDKFCWLPSEFRVDSDGATTIESYINNLHPRKHAALYPIVGSIFSKFVPMLEQAVTDLVHPRKERVIPRPYNWFQYNGPEPKDYDAEDYDEQLEQWEKNKIFIHPQPEPFVAPDRPTTPYCLRGRRLQAIVKMSNIELTPEKPDYDGGNWHVEAMANERIIATGIYYYDVENIAESNLQFRESVNEDISYEQHDHRGLALAYGMYEEDIYGGLPLDQEIGHIEIKNGRCIVFPNIYQHQVSSFKLADPTKPGHRKILAFFFIDPSTRIPSTEIVPPQQQSWWTESALSTSPLGELPLLGTEGILNQVDFPISLDEAKNIRLELMDERSVSNTSISEYKFASLLYLCEH</sequence>
<protein>
    <recommendedName>
        <fullName evidence="1">DUF4246 domain-containing protein</fullName>
    </recommendedName>
</protein>
<keyword evidence="3" id="KW-1185">Reference proteome</keyword>
<accession>A0A9W8H1K2</accession>
<comment type="caution">
    <text evidence="2">The sequence shown here is derived from an EMBL/GenBank/DDBJ whole genome shotgun (WGS) entry which is preliminary data.</text>
</comment>
<dbReference type="Proteomes" id="UP001140011">
    <property type="component" value="Unassembled WGS sequence"/>
</dbReference>
<gene>
    <name evidence="2" type="ORF">GGI19_001338</name>
</gene>
<feature type="domain" description="DUF4246" evidence="1">
    <location>
        <begin position="72"/>
        <end position="515"/>
    </location>
</feature>
<dbReference type="AlphaFoldDB" id="A0A9W8H1K2"/>
<evidence type="ECO:0000313" key="2">
    <source>
        <dbReference type="EMBL" id="KAJ2755833.1"/>
    </source>
</evidence>
<name>A0A9W8H1K2_9FUNG</name>
<dbReference type="OrthoDB" id="415532at2759"/>
<dbReference type="InterPro" id="IPR049192">
    <property type="entry name" value="DUF4246_C"/>
</dbReference>
<organism evidence="2 3">
    <name type="scientific">Coemansia pectinata</name>
    <dbReference type="NCBI Taxonomy" id="1052879"/>
    <lineage>
        <taxon>Eukaryota</taxon>
        <taxon>Fungi</taxon>
        <taxon>Fungi incertae sedis</taxon>
        <taxon>Zoopagomycota</taxon>
        <taxon>Kickxellomycotina</taxon>
        <taxon>Kickxellomycetes</taxon>
        <taxon>Kickxellales</taxon>
        <taxon>Kickxellaceae</taxon>
        <taxon>Coemansia</taxon>
    </lineage>
</organism>
<dbReference type="InterPro" id="IPR025340">
    <property type="entry name" value="DUF4246"/>
</dbReference>